<feature type="transmembrane region" description="Helical" evidence="1">
    <location>
        <begin position="42"/>
        <end position="66"/>
    </location>
</feature>
<name>A0A365YPZ1_9MICC</name>
<gene>
    <name evidence="2" type="ORF">C1H84_01945</name>
</gene>
<evidence type="ECO:0000256" key="1">
    <source>
        <dbReference type="SAM" id="Phobius"/>
    </source>
</evidence>
<dbReference type="RefSeq" id="WP_113606403.1">
    <property type="nucleotide sequence ID" value="NZ_CM125969.1"/>
</dbReference>
<organism evidence="2 3">
    <name type="scientific">Glutamicibacter soli</name>
    <dbReference type="NCBI Taxonomy" id="453836"/>
    <lineage>
        <taxon>Bacteria</taxon>
        <taxon>Bacillati</taxon>
        <taxon>Actinomycetota</taxon>
        <taxon>Actinomycetes</taxon>
        <taxon>Micrococcales</taxon>
        <taxon>Micrococcaceae</taxon>
        <taxon>Glutamicibacter</taxon>
    </lineage>
</organism>
<dbReference type="Proteomes" id="UP000252167">
    <property type="component" value="Unassembled WGS sequence"/>
</dbReference>
<proteinExistence type="predicted"/>
<comment type="caution">
    <text evidence="2">The sequence shown here is derived from an EMBL/GenBank/DDBJ whole genome shotgun (WGS) entry which is preliminary data.</text>
</comment>
<dbReference type="AlphaFoldDB" id="A0A365YPZ1"/>
<keyword evidence="1" id="KW-1133">Transmembrane helix</keyword>
<evidence type="ECO:0000313" key="2">
    <source>
        <dbReference type="EMBL" id="RBM04083.1"/>
    </source>
</evidence>
<sequence length="83" mass="9027">MLKTAKWIMLASFAAALVLWLGFGGRSEFVASDGPYSPVVYISGWLALLGLVAATWLTVGFFGGAIRRTVARNSIRYGMKRGR</sequence>
<protein>
    <submittedName>
        <fullName evidence="2">Uncharacterized protein</fullName>
    </submittedName>
</protein>
<evidence type="ECO:0000313" key="3">
    <source>
        <dbReference type="Proteomes" id="UP000252167"/>
    </source>
</evidence>
<keyword evidence="1" id="KW-0472">Membrane</keyword>
<dbReference type="EMBL" id="POAF01000001">
    <property type="protein sequence ID" value="RBM04083.1"/>
    <property type="molecule type" value="Genomic_DNA"/>
</dbReference>
<keyword evidence="1" id="KW-0812">Transmembrane</keyword>
<reference evidence="2 3" key="1">
    <citation type="submission" date="2018-01" db="EMBL/GenBank/DDBJ databases">
        <title>Glutamicibacter soli strain NHPC-3 Whole genome sequence and assembly.</title>
        <authorList>
            <person name="Choudhury P."/>
            <person name="Gupta D."/>
            <person name="Sengupta K."/>
            <person name="Jawed A."/>
            <person name="Sultana N."/>
            <person name="Saha P."/>
        </authorList>
    </citation>
    <scope>NUCLEOTIDE SEQUENCE [LARGE SCALE GENOMIC DNA]</scope>
    <source>
        <strain evidence="2 3">NHPC-3</strain>
    </source>
</reference>
<keyword evidence="3" id="KW-1185">Reference proteome</keyword>
<accession>A0A365YPZ1</accession>